<organism evidence="2 3">
    <name type="scientific">Nocardioides cavernaquae</name>
    <dbReference type="NCBI Taxonomy" id="2321396"/>
    <lineage>
        <taxon>Bacteria</taxon>
        <taxon>Bacillati</taxon>
        <taxon>Actinomycetota</taxon>
        <taxon>Actinomycetes</taxon>
        <taxon>Propionibacteriales</taxon>
        <taxon>Nocardioidaceae</taxon>
        <taxon>Nocardioides</taxon>
    </lineage>
</organism>
<keyword evidence="1" id="KW-1133">Transmembrane helix</keyword>
<gene>
    <name evidence="2" type="ORF">D4739_06915</name>
</gene>
<dbReference type="Proteomes" id="UP000276542">
    <property type="component" value="Unassembled WGS sequence"/>
</dbReference>
<keyword evidence="1" id="KW-0472">Membrane</keyword>
<reference evidence="3" key="1">
    <citation type="submission" date="2018-09" db="EMBL/GenBank/DDBJ databases">
        <authorList>
            <person name="Zhu H."/>
        </authorList>
    </citation>
    <scope>NUCLEOTIDE SEQUENCE [LARGE SCALE GENOMIC DNA]</scope>
    <source>
        <strain evidence="3">K1W22B-1</strain>
    </source>
</reference>
<evidence type="ECO:0000256" key="1">
    <source>
        <dbReference type="SAM" id="Phobius"/>
    </source>
</evidence>
<keyword evidence="3" id="KW-1185">Reference proteome</keyword>
<dbReference type="AlphaFoldDB" id="A0A3A5HDA3"/>
<evidence type="ECO:0000313" key="3">
    <source>
        <dbReference type="Proteomes" id="UP000276542"/>
    </source>
</evidence>
<sequence length="258" mass="26896">MTDDTQVAELFRSATSDLEPPTGVVARAASRGRSLRRRHIAGTTVVSLAFVGLAAVAVPQLLPAGTEGPPSVGPVTQPSVAVVPDAVPGDRVPIKADRGASTLVNLLPNGSFSEPANDAGVEPGDVASRVVFAGGTVEATVGVLHSQADIDKAKQLGSVLSTARDECGFGRDDACTRLTDGSYFRAVTSTEREPGMEPLRQVKVTLWTTDGYVVGLIAFNARPISETEVAFVPGRQPVLTAAQLQEIAISPDWFRAAP</sequence>
<dbReference type="RefSeq" id="WP_120059884.1">
    <property type="nucleotide sequence ID" value="NZ_QYRP01000002.1"/>
</dbReference>
<comment type="caution">
    <text evidence="2">The sequence shown here is derived from an EMBL/GenBank/DDBJ whole genome shotgun (WGS) entry which is preliminary data.</text>
</comment>
<name>A0A3A5HDA3_9ACTN</name>
<protein>
    <submittedName>
        <fullName evidence="2">Uncharacterized protein</fullName>
    </submittedName>
</protein>
<proteinExistence type="predicted"/>
<keyword evidence="1" id="KW-0812">Transmembrane</keyword>
<evidence type="ECO:0000313" key="2">
    <source>
        <dbReference type="EMBL" id="RJS45984.1"/>
    </source>
</evidence>
<feature type="transmembrane region" description="Helical" evidence="1">
    <location>
        <begin position="40"/>
        <end position="62"/>
    </location>
</feature>
<accession>A0A3A5HDA3</accession>
<dbReference type="EMBL" id="QYRP01000002">
    <property type="protein sequence ID" value="RJS45984.1"/>
    <property type="molecule type" value="Genomic_DNA"/>
</dbReference>